<proteinExistence type="predicted"/>
<feature type="compositionally biased region" description="Basic and acidic residues" evidence="1">
    <location>
        <begin position="97"/>
        <end position="132"/>
    </location>
</feature>
<accession>A0A8T0BD23</accession>
<reference evidence="2" key="1">
    <citation type="submission" date="2020-08" db="EMBL/GenBank/DDBJ databases">
        <title>Chromosome-level assembly of Southern catfish (Silurus meridionalis) provides insights into visual adaptation to the nocturnal and benthic lifestyles.</title>
        <authorList>
            <person name="Zhang Y."/>
            <person name="Wang D."/>
            <person name="Peng Z."/>
        </authorList>
    </citation>
    <scope>NUCLEOTIDE SEQUENCE</scope>
    <source>
        <strain evidence="2">SWU-2019-XX</strain>
        <tissue evidence="2">Muscle</tissue>
    </source>
</reference>
<gene>
    <name evidence="2" type="ORF">HF521_021921</name>
</gene>
<feature type="compositionally biased region" description="Pro residues" evidence="1">
    <location>
        <begin position="14"/>
        <end position="32"/>
    </location>
</feature>
<feature type="compositionally biased region" description="Basic residues" evidence="1">
    <location>
        <begin position="133"/>
        <end position="169"/>
    </location>
</feature>
<dbReference type="EMBL" id="JABFDY010000008">
    <property type="protein sequence ID" value="KAF7704849.1"/>
    <property type="molecule type" value="Genomic_DNA"/>
</dbReference>
<dbReference type="GO" id="GO:0045892">
    <property type="term" value="P:negative regulation of DNA-templated transcription"/>
    <property type="evidence" value="ECO:0007669"/>
    <property type="project" value="TreeGrafter"/>
</dbReference>
<comment type="caution">
    <text evidence="2">The sequence shown here is derived from an EMBL/GenBank/DDBJ whole genome shotgun (WGS) entry which is preliminary data.</text>
</comment>
<feature type="compositionally biased region" description="Basic and acidic residues" evidence="1">
    <location>
        <begin position="464"/>
        <end position="499"/>
    </location>
</feature>
<dbReference type="GO" id="GO:0005654">
    <property type="term" value="C:nucleoplasm"/>
    <property type="evidence" value="ECO:0007669"/>
    <property type="project" value="TreeGrafter"/>
</dbReference>
<dbReference type="PANTHER" id="PTHR15577:SF2">
    <property type="entry name" value="ZINC FINGER PROTEIN 318"/>
    <property type="match status" value="1"/>
</dbReference>
<dbReference type="AlphaFoldDB" id="A0A8T0BD23"/>
<feature type="region of interest" description="Disordered" evidence="1">
    <location>
        <begin position="544"/>
        <end position="640"/>
    </location>
</feature>
<feature type="compositionally biased region" description="Basic residues" evidence="1">
    <location>
        <begin position="189"/>
        <end position="237"/>
    </location>
</feature>
<evidence type="ECO:0000256" key="1">
    <source>
        <dbReference type="SAM" id="MobiDB-lite"/>
    </source>
</evidence>
<dbReference type="PANTHER" id="PTHR15577">
    <property type="entry name" value="ZINC FINGER CONTAINING PROTEIN"/>
    <property type="match status" value="1"/>
</dbReference>
<feature type="compositionally biased region" description="Basic and acidic residues" evidence="1">
    <location>
        <begin position="555"/>
        <end position="609"/>
    </location>
</feature>
<dbReference type="Proteomes" id="UP000606274">
    <property type="component" value="Unassembled WGS sequence"/>
</dbReference>
<feature type="region of interest" description="Disordered" evidence="1">
    <location>
        <begin position="1"/>
        <end position="32"/>
    </location>
</feature>
<dbReference type="GO" id="GO:0045893">
    <property type="term" value="P:positive regulation of DNA-templated transcription"/>
    <property type="evidence" value="ECO:0007669"/>
    <property type="project" value="TreeGrafter"/>
</dbReference>
<dbReference type="InterPro" id="IPR055309">
    <property type="entry name" value="Znf318-like"/>
</dbReference>
<keyword evidence="3" id="KW-1185">Reference proteome</keyword>
<feature type="compositionally biased region" description="Basic residues" evidence="1">
    <location>
        <begin position="611"/>
        <end position="633"/>
    </location>
</feature>
<feature type="compositionally biased region" description="Basic and acidic residues" evidence="1">
    <location>
        <begin position="170"/>
        <end position="188"/>
    </location>
</feature>
<sequence>MHRETNPSYHRAPVPHPRYGPPPGTAPPFPGPFNSPNFPNLVSYPRPVPPPVYQNFSSETHYQTVAPPNQFPAGWTLQEDELQNLEVKKKAEEFLRILEAKDRLDISSESGDKSTRRPSADPEAERRSSEKHSRGRSRSRGKSRGKSRGRSRGKSRGKSRGRSRGRSRGKSRERSRGRSRGKSQERSRGRSRGKSRGKSQARSRGRSRGQSRSRSRGKSCNRAKSQPRHRSRSRGRSFTRSESQPRLPKGSQEEAPASVRGTVSDLFQNLKQVLQSRELSVVKNTIMINQTESPEAARAAHSVLPHERVGGADRALSWISSWNDPGQKNEAFQNKPVFSSIEDEEEFLYGDEEGRKKPQAVTVPLAQTRPAENPTSSPCLSKPPVLQEHKGQAATSTRPTNLDMSAENCERLKNLLNNIRLNLSPADISNLVTRLKQKQEEQRGAISNTSLRATLETTLKHHKVQESDERQGVRSESSLSHRDKKSEEKEKEQREKQIQKKRKEYLVKELEGLLKHEGSGDLIPVIGFFCQRCEEFFGDLRSAEGHKHTTTPPDQHLKDDKRQRDQKATERRDQDERISERKRPREHMSPHRDEDQSRVQDTKDDDAQSSKKAKKKKKKEKKMKKKEKKKEKKKDKAEKE</sequence>
<feature type="region of interest" description="Disordered" evidence="1">
    <location>
        <begin position="97"/>
        <end position="260"/>
    </location>
</feature>
<feature type="region of interest" description="Disordered" evidence="1">
    <location>
        <begin position="461"/>
        <end position="499"/>
    </location>
</feature>
<name>A0A8T0BD23_SILME</name>
<protein>
    <submittedName>
        <fullName evidence="2">Uncharacterized protein</fullName>
    </submittedName>
</protein>
<evidence type="ECO:0000313" key="2">
    <source>
        <dbReference type="EMBL" id="KAF7704849.1"/>
    </source>
</evidence>
<feature type="region of interest" description="Disordered" evidence="1">
    <location>
        <begin position="366"/>
        <end position="401"/>
    </location>
</feature>
<organism evidence="2 3">
    <name type="scientific">Silurus meridionalis</name>
    <name type="common">Southern catfish</name>
    <name type="synonym">Silurus soldatovi meridionalis</name>
    <dbReference type="NCBI Taxonomy" id="175797"/>
    <lineage>
        <taxon>Eukaryota</taxon>
        <taxon>Metazoa</taxon>
        <taxon>Chordata</taxon>
        <taxon>Craniata</taxon>
        <taxon>Vertebrata</taxon>
        <taxon>Euteleostomi</taxon>
        <taxon>Actinopterygii</taxon>
        <taxon>Neopterygii</taxon>
        <taxon>Teleostei</taxon>
        <taxon>Ostariophysi</taxon>
        <taxon>Siluriformes</taxon>
        <taxon>Siluridae</taxon>
        <taxon>Silurus</taxon>
    </lineage>
</organism>
<evidence type="ECO:0000313" key="3">
    <source>
        <dbReference type="Proteomes" id="UP000606274"/>
    </source>
</evidence>